<feature type="domain" description="Metallo-beta-lactamase" evidence="1">
    <location>
        <begin position="44"/>
        <end position="242"/>
    </location>
</feature>
<dbReference type="Proteomes" id="UP000649179">
    <property type="component" value="Unassembled WGS sequence"/>
</dbReference>
<evidence type="ECO:0000259" key="1">
    <source>
        <dbReference type="SMART" id="SM00849"/>
    </source>
</evidence>
<organism evidence="2 3">
    <name type="scientific">Marmoricola endophyticus</name>
    <dbReference type="NCBI Taxonomy" id="2040280"/>
    <lineage>
        <taxon>Bacteria</taxon>
        <taxon>Bacillati</taxon>
        <taxon>Actinomycetota</taxon>
        <taxon>Actinomycetes</taxon>
        <taxon>Propionibacteriales</taxon>
        <taxon>Nocardioidaceae</taxon>
        <taxon>Marmoricola</taxon>
    </lineage>
</organism>
<reference evidence="2" key="2">
    <citation type="submission" date="2020-09" db="EMBL/GenBank/DDBJ databases">
        <authorList>
            <person name="Sun Q."/>
            <person name="Zhou Y."/>
        </authorList>
    </citation>
    <scope>NUCLEOTIDE SEQUENCE</scope>
    <source>
        <strain evidence="2">CGMCC 1.16067</strain>
    </source>
</reference>
<dbReference type="EMBL" id="BMKQ01000001">
    <property type="protein sequence ID" value="GGF36456.1"/>
    <property type="molecule type" value="Genomic_DNA"/>
</dbReference>
<proteinExistence type="predicted"/>
<dbReference type="PANTHER" id="PTHR43223:SF2">
    <property type="entry name" value="METALLO-BETA-LACTAMASE DOMAIN-CONTAINING PROTEIN"/>
    <property type="match status" value="1"/>
</dbReference>
<dbReference type="PANTHER" id="PTHR43223">
    <property type="entry name" value="ALKYL/ARYL-SULFATASE"/>
    <property type="match status" value="1"/>
</dbReference>
<dbReference type="Gene3D" id="3.60.15.10">
    <property type="entry name" value="Ribonuclease Z/Hydroxyacylglutathione hydrolase-like"/>
    <property type="match status" value="1"/>
</dbReference>
<comment type="caution">
    <text evidence="2">The sequence shown here is derived from an EMBL/GenBank/DDBJ whole genome shotgun (WGS) entry which is preliminary data.</text>
</comment>
<name>A0A917BCT2_9ACTN</name>
<dbReference type="SUPFAM" id="SSF56281">
    <property type="entry name" value="Metallo-hydrolase/oxidoreductase"/>
    <property type="match status" value="1"/>
</dbReference>
<evidence type="ECO:0000313" key="2">
    <source>
        <dbReference type="EMBL" id="GGF36456.1"/>
    </source>
</evidence>
<dbReference type="InterPro" id="IPR052195">
    <property type="entry name" value="Bact_Alkyl/Aryl-Sulfatase"/>
</dbReference>
<dbReference type="Pfam" id="PF14863">
    <property type="entry name" value="Alkyl_sulf_dimr"/>
    <property type="match status" value="1"/>
</dbReference>
<dbReference type="InterPro" id="IPR001279">
    <property type="entry name" value="Metallo-B-lactamas"/>
</dbReference>
<dbReference type="InterPro" id="IPR029228">
    <property type="entry name" value="Alkyl_sulf_dimr"/>
</dbReference>
<dbReference type="SMART" id="SM00849">
    <property type="entry name" value="Lactamase_B"/>
    <property type="match status" value="1"/>
</dbReference>
<dbReference type="GO" id="GO:0046983">
    <property type="term" value="F:protein dimerization activity"/>
    <property type="evidence" value="ECO:0007669"/>
    <property type="project" value="InterPro"/>
</dbReference>
<gene>
    <name evidence="2" type="ORF">GCM10011519_07490</name>
</gene>
<protein>
    <submittedName>
        <fullName evidence="2">MBL fold metallo-hydrolase</fullName>
    </submittedName>
</protein>
<dbReference type="RefSeq" id="WP_188778352.1">
    <property type="nucleotide sequence ID" value="NZ_BMKQ01000001.1"/>
</dbReference>
<dbReference type="Pfam" id="PF00753">
    <property type="entry name" value="Lactamase_B"/>
    <property type="match status" value="1"/>
</dbReference>
<dbReference type="Gene3D" id="1.25.40.880">
    <property type="entry name" value="Alkyl sulfatase, dimerisation domain"/>
    <property type="match status" value="1"/>
</dbReference>
<dbReference type="AlphaFoldDB" id="A0A917BCT2"/>
<accession>A0A917BCT2</accession>
<evidence type="ECO:0000313" key="3">
    <source>
        <dbReference type="Proteomes" id="UP000649179"/>
    </source>
</evidence>
<sequence length="439" mass="48911">MSDFLDFADRVWRGAEDAASYHRGEWRGDGLQPVADGVWMWPAFGNVYVVPTDDGPMLLDTGDQRRAEDLFAVVRDLDDRPLHTAVYSHGHIDHVFGVDPFDRVAAEQGLPAPRVVAQELVVPRFDRYRLTRGFNTVINQRQFQAPGLEWPDRYRYPDLTYADELTLDVGGVGVELRHGLGETDDATMAWLPDKGVLACGDFFIWASPNAGNPQKVQRFAREWAQALRWMAGLGAQVLLPGHGLPIVGVERVAQSLSEAAELLEVVHDQTVALMNEGALLDEVVHEVKAPSELLERPYLRPSYDEPEFVVRNVWRRYGGWWDGDPAHLKPATSRELAREVAALGGGAPELAARAGELLDRGEWRLAGHFAQMAVDADPESVDAHRARVKVYRELEQRATSTMAKGVYGWAVAESRAALEGNTREEELRAKTAGRSTWAF</sequence>
<dbReference type="InterPro" id="IPR038536">
    <property type="entry name" value="Alkyl/aryl-sulf_dimr_sf"/>
</dbReference>
<keyword evidence="3" id="KW-1185">Reference proteome</keyword>
<dbReference type="InterPro" id="IPR036866">
    <property type="entry name" value="RibonucZ/Hydroxyglut_hydro"/>
</dbReference>
<reference evidence="2" key="1">
    <citation type="journal article" date="2014" name="Int. J. Syst. Evol. Microbiol.">
        <title>Complete genome sequence of Corynebacterium casei LMG S-19264T (=DSM 44701T), isolated from a smear-ripened cheese.</title>
        <authorList>
            <consortium name="US DOE Joint Genome Institute (JGI-PGF)"/>
            <person name="Walter F."/>
            <person name="Albersmeier A."/>
            <person name="Kalinowski J."/>
            <person name="Ruckert C."/>
        </authorList>
    </citation>
    <scope>NUCLEOTIDE SEQUENCE</scope>
    <source>
        <strain evidence="2">CGMCC 1.16067</strain>
    </source>
</reference>